<sequence>MDEYTIQKMTEERLAKAKSESRFQRSKEDMNRLYRFVWQFVWALQWVWANIGYPVFKVFRWPVGKIFNVYRRIWSYVVYYRDDFENLRFSKTRAGITVVVTVLVGYVFATTIVVLAFDTTMYAFTSKVDEEIYLTKSEEIDPEGNVHSVLGNSSLPLDEETGFYFRVEPTIFNHIWSLVHKGNLFYPDYVAAAVAPGLNKCKVTSYSIRAKTLMRNFDFYPKMLSASCIPIGAPQGG</sequence>
<keyword evidence="1" id="KW-0812">Transmembrane</keyword>
<evidence type="ECO:0000313" key="3">
    <source>
        <dbReference type="Proteomes" id="UP000223025"/>
    </source>
</evidence>
<organism evidence="2 3">
    <name type="scientific">Agrobacterium phage Atu_ph07</name>
    <dbReference type="NCBI Taxonomy" id="2024264"/>
    <lineage>
        <taxon>Viruses</taxon>
        <taxon>Duplodnaviria</taxon>
        <taxon>Heunggongvirae</taxon>
        <taxon>Uroviricota</taxon>
        <taxon>Caudoviricetes</taxon>
        <taxon>Polybotosvirus</taxon>
        <taxon>Polybotosvirus Atuph07</taxon>
    </lineage>
</organism>
<accession>A0A2L0V0E2</accession>
<keyword evidence="3" id="KW-1185">Reference proteome</keyword>
<evidence type="ECO:0000256" key="1">
    <source>
        <dbReference type="SAM" id="Phobius"/>
    </source>
</evidence>
<feature type="transmembrane region" description="Helical" evidence="1">
    <location>
        <begin position="33"/>
        <end position="53"/>
    </location>
</feature>
<reference evidence="2 3" key="1">
    <citation type="submission" date="2017-06" db="EMBL/GenBank/DDBJ databases">
        <authorList>
            <person name="Kim H.J."/>
            <person name="Triplett B.A."/>
        </authorList>
    </citation>
    <scope>NUCLEOTIDE SEQUENCE [LARGE SCALE GENOMIC DNA]</scope>
</reference>
<dbReference type="Proteomes" id="UP000223025">
    <property type="component" value="Segment"/>
</dbReference>
<protein>
    <submittedName>
        <fullName evidence="2">Uncharacterized protein</fullName>
    </submittedName>
</protein>
<dbReference type="KEGG" id="vg:40088491"/>
<dbReference type="GeneID" id="40088491"/>
<dbReference type="RefSeq" id="YP_009612153.1">
    <property type="nucleotide sequence ID" value="NC_042013.1"/>
</dbReference>
<proteinExistence type="predicted"/>
<name>A0A2L0V0E2_9CAUD</name>
<keyword evidence="1" id="KW-1133">Transmembrane helix</keyword>
<evidence type="ECO:0000313" key="2">
    <source>
        <dbReference type="EMBL" id="AUZ95247.1"/>
    </source>
</evidence>
<feature type="transmembrane region" description="Helical" evidence="1">
    <location>
        <begin position="94"/>
        <end position="117"/>
    </location>
</feature>
<dbReference type="EMBL" id="MF403008">
    <property type="protein sequence ID" value="AUZ95247.1"/>
    <property type="molecule type" value="Genomic_DNA"/>
</dbReference>
<keyword evidence="1" id="KW-0472">Membrane</keyword>